<name>A0ABQ9FJR9_TEGGR</name>
<evidence type="ECO:0000256" key="7">
    <source>
        <dbReference type="SAM" id="Phobius"/>
    </source>
</evidence>
<evidence type="ECO:0000256" key="2">
    <source>
        <dbReference type="ARBA" id="ARBA00006058"/>
    </source>
</evidence>
<evidence type="ECO:0000313" key="8">
    <source>
        <dbReference type="EMBL" id="KAJ8317525.1"/>
    </source>
</evidence>
<reference evidence="8 9" key="1">
    <citation type="submission" date="2022-12" db="EMBL/GenBank/DDBJ databases">
        <title>Chromosome-level genome of Tegillarca granosa.</title>
        <authorList>
            <person name="Kim J."/>
        </authorList>
    </citation>
    <scope>NUCLEOTIDE SEQUENCE [LARGE SCALE GENOMIC DNA]</scope>
    <source>
        <strain evidence="8">Teg-2019</strain>
        <tissue evidence="8">Adductor muscle</tissue>
    </source>
</reference>
<feature type="transmembrane region" description="Helical" evidence="7">
    <location>
        <begin position="387"/>
        <end position="409"/>
    </location>
</feature>
<protein>
    <recommendedName>
        <fullName evidence="10">Prominin-1-A</fullName>
    </recommendedName>
</protein>
<comment type="similarity">
    <text evidence="2">Belongs to the prominin family.</text>
</comment>
<evidence type="ECO:0000256" key="3">
    <source>
        <dbReference type="ARBA" id="ARBA00022692"/>
    </source>
</evidence>
<comment type="subcellular location">
    <subcellularLocation>
        <location evidence="1">Membrane</location>
        <topology evidence="1">Multi-pass membrane protein</topology>
    </subcellularLocation>
</comment>
<dbReference type="PANTHER" id="PTHR22730">
    <property type="entry name" value="PROMININ PROM PROTEIN"/>
    <property type="match status" value="1"/>
</dbReference>
<proteinExistence type="inferred from homology"/>
<dbReference type="EMBL" id="JARBDR010000246">
    <property type="protein sequence ID" value="KAJ8317525.1"/>
    <property type="molecule type" value="Genomic_DNA"/>
</dbReference>
<evidence type="ECO:0000256" key="6">
    <source>
        <dbReference type="ARBA" id="ARBA00023180"/>
    </source>
</evidence>
<feature type="transmembrane region" description="Helical" evidence="7">
    <location>
        <begin position="348"/>
        <end position="375"/>
    </location>
</feature>
<dbReference type="InterPro" id="IPR008795">
    <property type="entry name" value="Prominin"/>
</dbReference>
<evidence type="ECO:0000256" key="5">
    <source>
        <dbReference type="ARBA" id="ARBA00023136"/>
    </source>
</evidence>
<evidence type="ECO:0000256" key="1">
    <source>
        <dbReference type="ARBA" id="ARBA00004141"/>
    </source>
</evidence>
<keyword evidence="6" id="KW-0325">Glycoprotein</keyword>
<gene>
    <name evidence="8" type="ORF">KUTeg_005429</name>
</gene>
<feature type="transmembrane region" description="Helical" evidence="7">
    <location>
        <begin position="674"/>
        <end position="695"/>
    </location>
</feature>
<dbReference type="Proteomes" id="UP001217089">
    <property type="component" value="Unassembled WGS sequence"/>
</dbReference>
<keyword evidence="9" id="KW-1185">Reference proteome</keyword>
<organism evidence="8 9">
    <name type="scientific">Tegillarca granosa</name>
    <name type="common">Malaysian cockle</name>
    <name type="synonym">Anadara granosa</name>
    <dbReference type="NCBI Taxonomy" id="220873"/>
    <lineage>
        <taxon>Eukaryota</taxon>
        <taxon>Metazoa</taxon>
        <taxon>Spiralia</taxon>
        <taxon>Lophotrochozoa</taxon>
        <taxon>Mollusca</taxon>
        <taxon>Bivalvia</taxon>
        <taxon>Autobranchia</taxon>
        <taxon>Pteriomorphia</taxon>
        <taxon>Arcoida</taxon>
        <taxon>Arcoidea</taxon>
        <taxon>Arcidae</taxon>
        <taxon>Tegillarca</taxon>
    </lineage>
</organism>
<feature type="transmembrane region" description="Helical" evidence="7">
    <location>
        <begin position="29"/>
        <end position="52"/>
    </location>
</feature>
<comment type="caution">
    <text evidence="8">The sequence shown here is derived from an EMBL/GenBank/DDBJ whole genome shotgun (WGS) entry which is preliminary data.</text>
</comment>
<dbReference type="PANTHER" id="PTHR22730:SF1">
    <property type="entry name" value="PROMININ-LIKE PROTEIN"/>
    <property type="match status" value="1"/>
</dbReference>
<sequence length="755" mass="82138">MIMNYVYSTDLIKQLLNGEFDISAQYMELVNFAMGFGICFVIGLLFVIFLPLCGCCVCCCRCCCGNCGGDLKAIYDENEGCKRMGFAQALFLIAVCLLASAGCVYVTNDRFTKALIFADGSSADNLDDIGAYLNNTVAEFRFIAVDMYSIVSSAIVRDIGDLSSIIMNAIFSVLDITSVINSVIALDSNQTIIDINALKSAANTLSSALNTLSSDITSTQSGCSSDCSPSGPCSSFDASAITMNVDFNTLPDLTSVQSSVDAVVAQNLTGVALAAQSALNGIEGTVNASVNSVKTSVDTTMNNFKTVINNMVNTLSTTLTGAIDTTTLKTEIGNFFTTAKDYDIYRQYFGYGLMGLFSLLPFMLMVGIMCGCFCLGKDTRPTERSCLSNCGGCLLLLAPAIMFLLGGLLMLLTTISFMIGGFLELICQTLIDLSIFSQLIDANGIPGFSMGAILLGNASVNLSLYNIFLGCRANQAPFQLFKLDTLLPIDNYLNYTQYVADINTQMDTMSTSIDLSMFKLSTSIITIDLNTIIATMQGIKTQCSGTTKSEWIAHITTTEDIRDNKLPAVESAKTTLQTSVWALEASISGVTAQIDTVKATATAADNQIQNNVTSVLSEAGKSFVSQIIGYVDSYAARVRHLIYNDLAACLPVWNLYDSFTTMLCSYTVDALNGFWFAMGWALFFFIPSIIISIKLSKYYRKMNEEEGYDYLYMIMIVLFIISCSDVDPDDEDPEDYNVRFNMMKRFNKVSPDYND</sequence>
<evidence type="ECO:0008006" key="10">
    <source>
        <dbReference type="Google" id="ProtNLM"/>
    </source>
</evidence>
<accession>A0ABQ9FJR9</accession>
<evidence type="ECO:0000256" key="4">
    <source>
        <dbReference type="ARBA" id="ARBA00022989"/>
    </source>
</evidence>
<evidence type="ECO:0000313" key="9">
    <source>
        <dbReference type="Proteomes" id="UP001217089"/>
    </source>
</evidence>
<keyword evidence="3 7" id="KW-0812">Transmembrane</keyword>
<keyword evidence="5 7" id="KW-0472">Membrane</keyword>
<dbReference type="Pfam" id="PF05478">
    <property type="entry name" value="Prominin"/>
    <property type="match status" value="2"/>
</dbReference>
<keyword evidence="4 7" id="KW-1133">Transmembrane helix</keyword>